<feature type="compositionally biased region" description="Basic and acidic residues" evidence="5">
    <location>
        <begin position="898"/>
        <end position="924"/>
    </location>
</feature>
<keyword evidence="2" id="KW-0479">Metal-binding</keyword>
<dbReference type="InterPro" id="IPR052440">
    <property type="entry name" value="Trans_Reg/Chrom_Remod"/>
</dbReference>
<feature type="region of interest" description="Disordered" evidence="5">
    <location>
        <begin position="831"/>
        <end position="870"/>
    </location>
</feature>
<dbReference type="Gene3D" id="3.30.40.10">
    <property type="entry name" value="Zinc/RING finger domain, C3HC4 (zinc finger)"/>
    <property type="match status" value="1"/>
</dbReference>
<comment type="caution">
    <text evidence="7">The sequence shown here is derived from an EMBL/GenBank/DDBJ whole genome shotgun (WGS) entry which is preliminary data.</text>
</comment>
<feature type="compositionally biased region" description="Low complexity" evidence="5">
    <location>
        <begin position="625"/>
        <end position="639"/>
    </location>
</feature>
<evidence type="ECO:0000256" key="4">
    <source>
        <dbReference type="ARBA" id="ARBA00022833"/>
    </source>
</evidence>
<reference evidence="7 8" key="1">
    <citation type="journal article" date="2024" name="Ann. Entomol. Soc. Am.">
        <title>Genomic analyses of the southern and eastern yellowjacket wasps (Hymenoptera: Vespidae) reveal evolutionary signatures of social life.</title>
        <authorList>
            <person name="Catto M.A."/>
            <person name="Caine P.B."/>
            <person name="Orr S.E."/>
            <person name="Hunt B.G."/>
            <person name="Goodisman M.A.D."/>
        </authorList>
    </citation>
    <scope>NUCLEOTIDE SEQUENCE [LARGE SCALE GENOMIC DNA]</scope>
    <source>
        <strain evidence="7">232</strain>
        <tissue evidence="7">Head and thorax</tissue>
    </source>
</reference>
<evidence type="ECO:0000259" key="6">
    <source>
        <dbReference type="PROSITE" id="PS51805"/>
    </source>
</evidence>
<organism evidence="7 8">
    <name type="scientific">Vespula maculifrons</name>
    <name type="common">Eastern yellow jacket</name>
    <name type="synonym">Wasp</name>
    <dbReference type="NCBI Taxonomy" id="7453"/>
    <lineage>
        <taxon>Eukaryota</taxon>
        <taxon>Metazoa</taxon>
        <taxon>Ecdysozoa</taxon>
        <taxon>Arthropoda</taxon>
        <taxon>Hexapoda</taxon>
        <taxon>Insecta</taxon>
        <taxon>Pterygota</taxon>
        <taxon>Neoptera</taxon>
        <taxon>Endopterygota</taxon>
        <taxon>Hymenoptera</taxon>
        <taxon>Apocrita</taxon>
        <taxon>Aculeata</taxon>
        <taxon>Vespoidea</taxon>
        <taxon>Vespidae</taxon>
        <taxon>Vespinae</taxon>
        <taxon>Vespula</taxon>
    </lineage>
</organism>
<evidence type="ECO:0000313" key="8">
    <source>
        <dbReference type="Proteomes" id="UP001607303"/>
    </source>
</evidence>
<keyword evidence="4" id="KW-0862">Zinc</keyword>
<feature type="region of interest" description="Disordered" evidence="5">
    <location>
        <begin position="613"/>
        <end position="644"/>
    </location>
</feature>
<sequence>MREKEREKERASVYSIRGCARVCATAAAAAAATTAAAAAAATAAVAATAAITATATSTCVRASINGEVFNCMSIQSNRIFPINNQCVYGITVRLETTDIYKRINSKEESILWRNRKLPDDQLYLQIIQDLNKRAVNIPRLHYGVTHSVNSELTSNEVLIVPISFTGSYIPQVAPNWALSYNYLPWNYEQELVARCDVQDTCNLSCKKENKLDIDNVTKRRINRFKDLSKPKFDSTVLDSEKLNVSKTADFTISNSLVDTIQGHGGKQGIPWKGEKKKEKDNLINVKKKSDLECSFWQDQYRSLSEAQKLTFNANIDYSNYLSKYSQSAENTTLCPTSVHVPASYKNSNHFSSNSVKEVNKPLDLSVNATRSVYNRDKDAKIKERYPYLDLPAAGDKRTVQTSYPVITQTDFFCNTNDSFAAKYKELNDDLLKLLNLNNLSCKFKCDTTQPNVAQENISTDIKLNSKSALDINLKQESKLVLDKYFKGRTFMLSHEKRGRGTNLNDRYGNIKEEYSTEELLDKAESIDPITAASKITLGNWEGGAMSGQYPGHSRPPVGTPPPQTVWNHLTMTQGQGLNIHPSGLPGAALNPAGFYTHPSISRASHLTPQLTPQLAHTQAPPTWHTPTVPSKTVTPSNTPGNPLFSLQMLVDNRQNQNQYRNSPGSQNTLDLSATSDIIPENYSRIPQDIPISLTARNVDKGSRNGNIISPPIPLNGETSSDSGISSSVPTPNSVSEPVSLSTKEITTPKITVKNFESNLKGVANIHDKIKEISVDSFAQKVINLPPSVTIERVVAEKKESEITKSKDTLSVIAQVPRNVLPVIVNLTSKMEKDVTDSPKRESSSERDKKHEETSVRSPKNLPKRSGKKGVDSLLEKLEGGNKKLGGTENIGSVIVMPVEEKDTSSVKSMSPERQKSKSPNREDEVVSPAFSNDDSNDNTKQRRKRKLEKPVRLSKDSKTEVEDMELEPTEPTEPRTRESIPEEAVVNCTPTTAVKVEEQVESVEQRLDEKINDNVNENENEHDNENEIENENESENNVEERNEENQPVRRRRSSESSTTNSTSANQRVRRKSSDDATEFSKVTSPKAVNNTNPFNEVESELEKMFAGIVETEPDVKKEETKVEFSVSGQSEHITKVENIENNILQTKDTQNVEPTDVSSTVDTKLSGKKGKKGKVQGGKRKLSRSTENIFGNVGSESPQKDSKKRRTSKSLKKQEFSKKVKKNTKIEGYREMAYDSGSNASSIRSRGPVVHVEGPRDSPLSIQVVNAPREEEEEKNKEKRKTIGNGNAGRSKRLSHQNDLDYRGKVSRAGLFSSTLSSRYDAHTTDSTWVCVFCKQGPHSVIPGDPSRPHPNLAGPHIAPGTYTVPAGVLSDLFGPYLIGKERLEDGILSADEQEITTEQKKGGKNKRSLRYAGLADQFSAKMSKKKRNSVESNTNAMFTGMTVIPGEEQRWEVWLHEQCAVWAAGVYMAGGRVTGLQEAVWDAAKSVCDSCGLTGANIGCVKRGCKAVTHYPCALTKGWHLDMNQYIPKCNLHRVT</sequence>
<name>A0ABD2AKV0_VESMC</name>
<dbReference type="PANTHER" id="PTHR14955:SF4">
    <property type="entry name" value="PHD-TYPE DOMAIN-CONTAINING PROTEIN"/>
    <property type="match status" value="1"/>
</dbReference>
<feature type="compositionally biased region" description="Basic residues" evidence="5">
    <location>
        <begin position="1166"/>
        <end position="1183"/>
    </location>
</feature>
<protein>
    <recommendedName>
        <fullName evidence="6">PHD-type domain-containing protein</fullName>
    </recommendedName>
</protein>
<feature type="compositionally biased region" description="Polar residues" evidence="5">
    <location>
        <begin position="1143"/>
        <end position="1163"/>
    </location>
</feature>
<dbReference type="InterPro" id="IPR034732">
    <property type="entry name" value="EPHD"/>
</dbReference>
<evidence type="ECO:0000256" key="1">
    <source>
        <dbReference type="ARBA" id="ARBA00022553"/>
    </source>
</evidence>
<keyword evidence="3" id="KW-0863">Zinc-finger</keyword>
<evidence type="ECO:0000256" key="3">
    <source>
        <dbReference type="ARBA" id="ARBA00022771"/>
    </source>
</evidence>
<feature type="region of interest" description="Disordered" evidence="5">
    <location>
        <begin position="895"/>
        <end position="1095"/>
    </location>
</feature>
<dbReference type="Pfam" id="PF13771">
    <property type="entry name" value="zf-HC5HC2H"/>
    <property type="match status" value="1"/>
</dbReference>
<feature type="compositionally biased region" description="Basic residues" evidence="5">
    <location>
        <begin position="1202"/>
        <end position="1211"/>
    </location>
</feature>
<feature type="compositionally biased region" description="Basic and acidic residues" evidence="5">
    <location>
        <begin position="1038"/>
        <end position="1047"/>
    </location>
</feature>
<feature type="domain" description="PHD-type" evidence="6">
    <location>
        <begin position="1418"/>
        <end position="1535"/>
    </location>
</feature>
<gene>
    <name evidence="7" type="ORF">V1477_020054</name>
</gene>
<evidence type="ECO:0000313" key="7">
    <source>
        <dbReference type="EMBL" id="KAL2721234.1"/>
    </source>
</evidence>
<feature type="compositionally biased region" description="Basic and acidic residues" evidence="5">
    <location>
        <begin position="1212"/>
        <end position="1233"/>
    </location>
</feature>
<dbReference type="InterPro" id="IPR013083">
    <property type="entry name" value="Znf_RING/FYVE/PHD"/>
</dbReference>
<feature type="compositionally biased region" description="Basic and acidic residues" evidence="5">
    <location>
        <begin position="948"/>
        <end position="961"/>
    </location>
</feature>
<keyword evidence="8" id="KW-1185">Reference proteome</keyword>
<dbReference type="GO" id="GO:0008270">
    <property type="term" value="F:zinc ion binding"/>
    <property type="evidence" value="ECO:0007669"/>
    <property type="project" value="UniProtKB-KW"/>
</dbReference>
<feature type="compositionally biased region" description="Basic and acidic residues" evidence="5">
    <location>
        <begin position="995"/>
        <end position="1012"/>
    </location>
</feature>
<evidence type="ECO:0000256" key="5">
    <source>
        <dbReference type="SAM" id="MobiDB-lite"/>
    </source>
</evidence>
<feature type="compositionally biased region" description="Polar residues" evidence="5">
    <location>
        <begin position="1185"/>
        <end position="1197"/>
    </location>
</feature>
<feature type="compositionally biased region" description="Polar residues" evidence="5">
    <location>
        <begin position="1080"/>
        <end position="1094"/>
    </location>
</feature>
<proteinExistence type="predicted"/>
<feature type="compositionally biased region" description="Basic and acidic residues" evidence="5">
    <location>
        <begin position="831"/>
        <end position="854"/>
    </location>
</feature>
<feature type="region of interest" description="Disordered" evidence="5">
    <location>
        <begin position="697"/>
        <end position="740"/>
    </location>
</feature>
<dbReference type="Proteomes" id="UP001607303">
    <property type="component" value="Unassembled WGS sequence"/>
</dbReference>
<dbReference type="PANTHER" id="PTHR14955">
    <property type="entry name" value="RETINOIC ACID INDUCED 1/TRANSCRIPTION FACTOR 20"/>
    <property type="match status" value="1"/>
</dbReference>
<dbReference type="PROSITE" id="PS51805">
    <property type="entry name" value="EPHD"/>
    <property type="match status" value="1"/>
</dbReference>
<keyword evidence="1" id="KW-0597">Phosphoprotein</keyword>
<feature type="compositionally biased region" description="Acidic residues" evidence="5">
    <location>
        <begin position="1026"/>
        <end position="1037"/>
    </location>
</feature>
<feature type="region of interest" description="Disordered" evidence="5">
    <location>
        <begin position="1143"/>
        <end position="1300"/>
    </location>
</feature>
<dbReference type="EMBL" id="JAYRBN010000116">
    <property type="protein sequence ID" value="KAL2721234.1"/>
    <property type="molecule type" value="Genomic_DNA"/>
</dbReference>
<evidence type="ECO:0000256" key="2">
    <source>
        <dbReference type="ARBA" id="ARBA00022723"/>
    </source>
</evidence>
<accession>A0ABD2AKV0</accession>
<feature type="compositionally biased region" description="Polar residues" evidence="5">
    <location>
        <begin position="728"/>
        <end position="740"/>
    </location>
</feature>